<evidence type="ECO:0000256" key="1">
    <source>
        <dbReference type="SAM" id="MobiDB-lite"/>
    </source>
</evidence>
<dbReference type="Proteomes" id="UP000676336">
    <property type="component" value="Unassembled WGS sequence"/>
</dbReference>
<dbReference type="SUPFAM" id="SSF55315">
    <property type="entry name" value="L30e-like"/>
    <property type="match status" value="1"/>
</dbReference>
<evidence type="ECO:0000259" key="2">
    <source>
        <dbReference type="Pfam" id="PF03465"/>
    </source>
</evidence>
<dbReference type="AlphaFoldDB" id="A0A8S2RUK5"/>
<dbReference type="PANTHER" id="PTHR10853">
    <property type="entry name" value="PELOTA"/>
    <property type="match status" value="1"/>
</dbReference>
<gene>
    <name evidence="3" type="ORF">SMN809_LOCUS21259</name>
</gene>
<accession>A0A8S2RUK5</accession>
<dbReference type="GO" id="GO:0071025">
    <property type="term" value="P:RNA surveillance"/>
    <property type="evidence" value="ECO:0007669"/>
    <property type="project" value="InterPro"/>
</dbReference>
<dbReference type="GO" id="GO:0070481">
    <property type="term" value="P:nuclear-transcribed mRNA catabolic process, non-stop decay"/>
    <property type="evidence" value="ECO:0007669"/>
    <property type="project" value="InterPro"/>
</dbReference>
<dbReference type="GO" id="GO:0070651">
    <property type="term" value="P:nonfunctional rRNA decay"/>
    <property type="evidence" value="ECO:0007669"/>
    <property type="project" value="TreeGrafter"/>
</dbReference>
<dbReference type="Pfam" id="PF03465">
    <property type="entry name" value="eRF1_3"/>
    <property type="match status" value="1"/>
</dbReference>
<feature type="non-terminal residue" evidence="3">
    <location>
        <position position="1"/>
    </location>
</feature>
<dbReference type="InterPro" id="IPR004405">
    <property type="entry name" value="TF_pelota"/>
</dbReference>
<dbReference type="GO" id="GO:0032790">
    <property type="term" value="P:ribosome disassembly"/>
    <property type="evidence" value="ECO:0007669"/>
    <property type="project" value="TreeGrafter"/>
</dbReference>
<dbReference type="GO" id="GO:0070966">
    <property type="term" value="P:nuclear-transcribed mRNA catabolic process, no-go decay"/>
    <property type="evidence" value="ECO:0007669"/>
    <property type="project" value="InterPro"/>
</dbReference>
<dbReference type="GO" id="GO:0005737">
    <property type="term" value="C:cytoplasm"/>
    <property type="evidence" value="ECO:0007669"/>
    <property type="project" value="TreeGrafter"/>
</dbReference>
<proteinExistence type="predicted"/>
<organism evidence="3 4">
    <name type="scientific">Rotaria magnacalcarata</name>
    <dbReference type="NCBI Taxonomy" id="392030"/>
    <lineage>
        <taxon>Eukaryota</taxon>
        <taxon>Metazoa</taxon>
        <taxon>Spiralia</taxon>
        <taxon>Gnathifera</taxon>
        <taxon>Rotifera</taxon>
        <taxon>Eurotatoria</taxon>
        <taxon>Bdelloidea</taxon>
        <taxon>Philodinida</taxon>
        <taxon>Philodinidae</taxon>
        <taxon>Rotaria</taxon>
    </lineage>
</organism>
<feature type="region of interest" description="Disordered" evidence="1">
    <location>
        <begin position="65"/>
        <end position="119"/>
    </location>
</feature>
<evidence type="ECO:0000313" key="4">
    <source>
        <dbReference type="Proteomes" id="UP000676336"/>
    </source>
</evidence>
<name>A0A8S2RUK5_9BILA</name>
<comment type="caution">
    <text evidence="3">The sequence shown here is derived from an EMBL/GenBank/DDBJ whole genome shotgun (WGS) entry which is preliminary data.</text>
</comment>
<feature type="compositionally biased region" description="Acidic residues" evidence="1">
    <location>
        <begin position="70"/>
        <end position="79"/>
    </location>
</feature>
<sequence>FRNIDFTKRRRFVQLVDSVKESGGTVRLFSSMHASGERLSQLTGIAAILRFPMPDLDLFDEHHHHHAEVTNEEQDELENDNLSHNPNRPVHHFDNTDDDQSMDNNRTFKENSRAEASAW</sequence>
<dbReference type="PANTHER" id="PTHR10853:SF0">
    <property type="entry name" value="PROTEIN PELOTA HOMOLOG"/>
    <property type="match status" value="1"/>
</dbReference>
<reference evidence="3" key="1">
    <citation type="submission" date="2021-02" db="EMBL/GenBank/DDBJ databases">
        <authorList>
            <person name="Nowell W R."/>
        </authorList>
    </citation>
    <scope>NUCLEOTIDE SEQUENCE</scope>
</reference>
<evidence type="ECO:0000313" key="3">
    <source>
        <dbReference type="EMBL" id="CAF4186522.1"/>
    </source>
</evidence>
<dbReference type="InterPro" id="IPR005142">
    <property type="entry name" value="eRF1_3"/>
</dbReference>
<dbReference type="EMBL" id="CAJOBI010016061">
    <property type="protein sequence ID" value="CAF4186522.1"/>
    <property type="molecule type" value="Genomic_DNA"/>
</dbReference>
<dbReference type="InterPro" id="IPR029064">
    <property type="entry name" value="Ribosomal_eL30-like_sf"/>
</dbReference>
<feature type="domain" description="eRF1" evidence="2">
    <location>
        <begin position="10"/>
        <end position="53"/>
    </location>
</feature>
<dbReference type="Gene3D" id="3.30.1330.30">
    <property type="match status" value="1"/>
</dbReference>
<protein>
    <recommendedName>
        <fullName evidence="2">eRF1 domain-containing protein</fullName>
    </recommendedName>
</protein>